<gene>
    <name evidence="1" type="ORF">BC10311_02310</name>
</gene>
<reference evidence="1 2" key="1">
    <citation type="submission" date="2016-08" db="EMBL/GenBank/DDBJ databases">
        <authorList>
            <person name="Loux V."/>
            <person name="Rue O."/>
        </authorList>
    </citation>
    <scope>NUCLEOTIDE SEQUENCE [LARGE SCALE GENOMIC DNA]</scope>
    <source>
        <strain evidence="1 2">WSBC_10311</strain>
    </source>
</reference>
<protein>
    <submittedName>
        <fullName evidence="1">Pentapeptide repeat containing protein</fullName>
    </submittedName>
</protein>
<dbReference type="AlphaFoldDB" id="A0AB37YRY6"/>
<accession>A0AB37YRY6</accession>
<organism evidence="1 2">
    <name type="scientific">Bacillus wiedmannii</name>
    <dbReference type="NCBI Taxonomy" id="1890302"/>
    <lineage>
        <taxon>Bacteria</taxon>
        <taxon>Bacillati</taxon>
        <taxon>Bacillota</taxon>
        <taxon>Bacilli</taxon>
        <taxon>Bacillales</taxon>
        <taxon>Bacillaceae</taxon>
        <taxon>Bacillus</taxon>
        <taxon>Bacillus cereus group</taxon>
    </lineage>
</organism>
<dbReference type="InterPro" id="IPR001646">
    <property type="entry name" value="5peptide_repeat"/>
</dbReference>
<dbReference type="EMBL" id="FMBG01000012">
    <property type="protein sequence ID" value="SCC26879.1"/>
    <property type="molecule type" value="Genomic_DNA"/>
</dbReference>
<dbReference type="Proteomes" id="UP000195728">
    <property type="component" value="Unassembled WGS sequence"/>
</dbReference>
<dbReference type="Gene3D" id="2.160.20.80">
    <property type="entry name" value="E3 ubiquitin-protein ligase SopA"/>
    <property type="match status" value="1"/>
</dbReference>
<proteinExistence type="predicted"/>
<evidence type="ECO:0000313" key="1">
    <source>
        <dbReference type="EMBL" id="SCC26879.1"/>
    </source>
</evidence>
<evidence type="ECO:0000313" key="2">
    <source>
        <dbReference type="Proteomes" id="UP000195728"/>
    </source>
</evidence>
<dbReference type="Pfam" id="PF00805">
    <property type="entry name" value="Pentapeptide"/>
    <property type="match status" value="1"/>
</dbReference>
<name>A0AB37YRY6_9BACI</name>
<dbReference type="SUPFAM" id="SSF141571">
    <property type="entry name" value="Pentapeptide repeat-like"/>
    <property type="match status" value="1"/>
</dbReference>
<comment type="caution">
    <text evidence="1">The sequence shown here is derived from an EMBL/GenBank/DDBJ whole genome shotgun (WGS) entry which is preliminary data.</text>
</comment>
<sequence length="45" mass="5287">MRASFFDCDCEFADFRSCNLEEIHIADCRFGEADFPKVNMKYGEK</sequence>